<name>A0A6C0KBX7_9ZZZZ</name>
<reference evidence="1" key="1">
    <citation type="journal article" date="2020" name="Nature">
        <title>Giant virus diversity and host interactions through global metagenomics.</title>
        <authorList>
            <person name="Schulz F."/>
            <person name="Roux S."/>
            <person name="Paez-Espino D."/>
            <person name="Jungbluth S."/>
            <person name="Walsh D.A."/>
            <person name="Denef V.J."/>
            <person name="McMahon K.D."/>
            <person name="Konstantinidis K.T."/>
            <person name="Eloe-Fadrosh E.A."/>
            <person name="Kyrpides N.C."/>
            <person name="Woyke T."/>
        </authorList>
    </citation>
    <scope>NUCLEOTIDE SEQUENCE</scope>
    <source>
        <strain evidence="1">GVMAG-S-1102113-126</strain>
    </source>
</reference>
<organism evidence="1">
    <name type="scientific">viral metagenome</name>
    <dbReference type="NCBI Taxonomy" id="1070528"/>
    <lineage>
        <taxon>unclassified sequences</taxon>
        <taxon>metagenomes</taxon>
        <taxon>organismal metagenomes</taxon>
    </lineage>
</organism>
<evidence type="ECO:0000313" key="1">
    <source>
        <dbReference type="EMBL" id="QHU14586.1"/>
    </source>
</evidence>
<proteinExistence type="predicted"/>
<dbReference type="EMBL" id="MN740844">
    <property type="protein sequence ID" value="QHU14586.1"/>
    <property type="molecule type" value="Genomic_DNA"/>
</dbReference>
<sequence length="170" mass="19348">MVYRYCYEVGKVSETARWNHTITATKPNGKTCEISSYSCIEDYAHVATASAYIPLPWCRPFWNVKTRNIDLFDGSMGCRTKQPSGLEILVSTTSLSGTRAYGGLFYKWYYTLAGLVNDCEWMYDAGYSDAKRFLLPQLNIPCAPKFQVSSTDEHNGLNSLRLYYDSSDYL</sequence>
<dbReference type="AlphaFoldDB" id="A0A6C0KBX7"/>
<protein>
    <submittedName>
        <fullName evidence="1">Uncharacterized protein</fullName>
    </submittedName>
</protein>
<accession>A0A6C0KBX7</accession>